<dbReference type="Proteomes" id="UP001279410">
    <property type="component" value="Unassembled WGS sequence"/>
</dbReference>
<evidence type="ECO:0000313" key="6">
    <source>
        <dbReference type="EMBL" id="GLD73709.1"/>
    </source>
</evidence>
<dbReference type="EMBL" id="BRZM01001755">
    <property type="protein sequence ID" value="GLD73709.1"/>
    <property type="molecule type" value="Genomic_DNA"/>
</dbReference>
<comment type="caution">
    <text evidence="4">Lacks conserved residue(s) required for the propagation of feature annotation.</text>
</comment>
<protein>
    <submittedName>
        <fullName evidence="6">Membrane-bound transcription factor site-1 protease</fullName>
    </submittedName>
</protein>
<keyword evidence="3" id="KW-0720">Serine protease</keyword>
<proteinExistence type="inferred from homology"/>
<dbReference type="InterPro" id="IPR050131">
    <property type="entry name" value="Peptidase_S8_subtilisin-like"/>
</dbReference>
<comment type="similarity">
    <text evidence="1 4">Belongs to the peptidase S8 family.</text>
</comment>
<sequence length="70" mass="7544">MVSAIGNDGPLYGTLNNPADQMDVIGVGGIDFEDNIARFSSRGMTTWPAMKRNSLSQSVLLSKPECIKNI</sequence>
<accession>A0AAD3RKE3</accession>
<dbReference type="AlphaFoldDB" id="A0AAD3RKE3"/>
<organism evidence="6 7">
    <name type="scientific">Lates japonicus</name>
    <name type="common">Japanese lates</name>
    <dbReference type="NCBI Taxonomy" id="270547"/>
    <lineage>
        <taxon>Eukaryota</taxon>
        <taxon>Metazoa</taxon>
        <taxon>Chordata</taxon>
        <taxon>Craniata</taxon>
        <taxon>Vertebrata</taxon>
        <taxon>Euteleostomi</taxon>
        <taxon>Actinopterygii</taxon>
        <taxon>Neopterygii</taxon>
        <taxon>Teleostei</taxon>
        <taxon>Neoteleostei</taxon>
        <taxon>Acanthomorphata</taxon>
        <taxon>Carangaria</taxon>
        <taxon>Carangaria incertae sedis</taxon>
        <taxon>Centropomidae</taxon>
        <taxon>Lates</taxon>
    </lineage>
</organism>
<dbReference type="Pfam" id="PF00082">
    <property type="entry name" value="Peptidase_S8"/>
    <property type="match status" value="1"/>
</dbReference>
<evidence type="ECO:0000313" key="7">
    <source>
        <dbReference type="Proteomes" id="UP001279410"/>
    </source>
</evidence>
<evidence type="ECO:0000256" key="2">
    <source>
        <dbReference type="ARBA" id="ARBA00022670"/>
    </source>
</evidence>
<evidence type="ECO:0000256" key="1">
    <source>
        <dbReference type="ARBA" id="ARBA00011073"/>
    </source>
</evidence>
<dbReference type="PANTHER" id="PTHR43806">
    <property type="entry name" value="PEPTIDASE S8"/>
    <property type="match status" value="1"/>
</dbReference>
<evidence type="ECO:0000256" key="3">
    <source>
        <dbReference type="ARBA" id="ARBA00022825"/>
    </source>
</evidence>
<dbReference type="GO" id="GO:0004252">
    <property type="term" value="F:serine-type endopeptidase activity"/>
    <property type="evidence" value="ECO:0007669"/>
    <property type="project" value="InterPro"/>
</dbReference>
<comment type="caution">
    <text evidence="6">The sequence shown here is derived from an EMBL/GenBank/DDBJ whole genome shotgun (WGS) entry which is preliminary data.</text>
</comment>
<dbReference type="InterPro" id="IPR000209">
    <property type="entry name" value="Peptidase_S8/S53_dom"/>
</dbReference>
<feature type="domain" description="Peptidase S8/S53" evidence="5">
    <location>
        <begin position="1"/>
        <end position="48"/>
    </location>
</feature>
<evidence type="ECO:0000259" key="5">
    <source>
        <dbReference type="Pfam" id="PF00082"/>
    </source>
</evidence>
<name>A0AAD3RKE3_LATJO</name>
<gene>
    <name evidence="6" type="ORF">AKAME5_002503400</name>
</gene>
<dbReference type="InterPro" id="IPR036852">
    <property type="entry name" value="Peptidase_S8/S53_dom_sf"/>
</dbReference>
<dbReference type="Gene3D" id="3.40.50.200">
    <property type="entry name" value="Peptidase S8/S53 domain"/>
    <property type="match status" value="1"/>
</dbReference>
<keyword evidence="2 6" id="KW-0645">Protease</keyword>
<evidence type="ECO:0000256" key="4">
    <source>
        <dbReference type="PROSITE-ProRule" id="PRU01240"/>
    </source>
</evidence>
<dbReference type="GO" id="GO:0006508">
    <property type="term" value="P:proteolysis"/>
    <property type="evidence" value="ECO:0007669"/>
    <property type="project" value="UniProtKB-KW"/>
</dbReference>
<dbReference type="SUPFAM" id="SSF52743">
    <property type="entry name" value="Subtilisin-like"/>
    <property type="match status" value="1"/>
</dbReference>
<dbReference type="PANTHER" id="PTHR43806:SF7">
    <property type="entry name" value="MEMBRANE-BOUND TRANSCRIPTION FACTOR SITE-1 PROTEASE"/>
    <property type="match status" value="1"/>
</dbReference>
<keyword evidence="7" id="KW-1185">Reference proteome</keyword>
<dbReference type="GO" id="GO:0005794">
    <property type="term" value="C:Golgi apparatus"/>
    <property type="evidence" value="ECO:0007669"/>
    <property type="project" value="TreeGrafter"/>
</dbReference>
<reference evidence="6" key="1">
    <citation type="submission" date="2022-08" db="EMBL/GenBank/DDBJ databases">
        <title>Genome sequencing of akame (Lates japonicus).</title>
        <authorList>
            <person name="Hashiguchi Y."/>
            <person name="Takahashi H."/>
        </authorList>
    </citation>
    <scope>NUCLEOTIDE SEQUENCE</scope>
    <source>
        <strain evidence="6">Kochi</strain>
    </source>
</reference>
<dbReference type="PROSITE" id="PS51892">
    <property type="entry name" value="SUBTILASE"/>
    <property type="match status" value="1"/>
</dbReference>
<keyword evidence="3" id="KW-0378">Hydrolase</keyword>